<evidence type="ECO:0000313" key="1">
    <source>
        <dbReference type="EMBL" id="SFN99684.1"/>
    </source>
</evidence>
<name>A0A1I5DKA3_9BACT</name>
<evidence type="ECO:0000313" key="2">
    <source>
        <dbReference type="Proteomes" id="UP000199564"/>
    </source>
</evidence>
<gene>
    <name evidence="1" type="ORF">SAMN04488519_10353</name>
</gene>
<dbReference type="Proteomes" id="UP000199564">
    <property type="component" value="Unassembled WGS sequence"/>
</dbReference>
<proteinExistence type="predicted"/>
<sequence>MKKLMLLLLTILVFGACKESEEPLQDAFVFGRWSAFCTGNCIQIYKLENDKLYVDNLNSFREAATITYKPTPLSNQYVAKAKSLRDSFPQSLLENPFSVIGCPDCADQGGIYLAFDNREGTLYWQIDADETTWPEVIRPYLEELTEFIDQLPQD</sequence>
<keyword evidence="2" id="KW-1185">Reference proteome</keyword>
<dbReference type="RefSeq" id="WP_091651130.1">
    <property type="nucleotide sequence ID" value="NZ_FOVW01000003.1"/>
</dbReference>
<dbReference type="AlphaFoldDB" id="A0A1I5DKA3"/>
<organism evidence="1 2">
    <name type="scientific">Algoriphagus ornithinivorans</name>
    <dbReference type="NCBI Taxonomy" id="226506"/>
    <lineage>
        <taxon>Bacteria</taxon>
        <taxon>Pseudomonadati</taxon>
        <taxon>Bacteroidota</taxon>
        <taxon>Cytophagia</taxon>
        <taxon>Cytophagales</taxon>
        <taxon>Cyclobacteriaceae</taxon>
        <taxon>Algoriphagus</taxon>
    </lineage>
</organism>
<reference evidence="2" key="1">
    <citation type="submission" date="2016-10" db="EMBL/GenBank/DDBJ databases">
        <authorList>
            <person name="Varghese N."/>
            <person name="Submissions S."/>
        </authorList>
    </citation>
    <scope>NUCLEOTIDE SEQUENCE [LARGE SCALE GENOMIC DNA]</scope>
    <source>
        <strain evidence="2">DSM 15282</strain>
    </source>
</reference>
<dbReference type="PROSITE" id="PS51257">
    <property type="entry name" value="PROKAR_LIPOPROTEIN"/>
    <property type="match status" value="1"/>
</dbReference>
<accession>A0A1I5DKA3</accession>
<protein>
    <submittedName>
        <fullName evidence="1">Uncharacterized protein</fullName>
    </submittedName>
</protein>
<dbReference type="EMBL" id="FOVW01000003">
    <property type="protein sequence ID" value="SFN99684.1"/>
    <property type="molecule type" value="Genomic_DNA"/>
</dbReference>
<dbReference type="STRING" id="226506.SAMN04488519_10353"/>